<dbReference type="PANTHER" id="PTHR33546:SF1">
    <property type="entry name" value="LARGE, MULTIFUNCTIONAL SECRETED PROTEIN"/>
    <property type="match status" value="1"/>
</dbReference>
<feature type="region of interest" description="Disordered" evidence="1">
    <location>
        <begin position="412"/>
        <end position="431"/>
    </location>
</feature>
<dbReference type="EMBL" id="FNHE01000008">
    <property type="protein sequence ID" value="SDM76636.1"/>
    <property type="molecule type" value="Genomic_DNA"/>
</dbReference>
<dbReference type="RefSeq" id="WP_091220666.1">
    <property type="nucleotide sequence ID" value="NZ_FNHE01000008.1"/>
</dbReference>
<name>A0A1G9VXG8_9ACTN</name>
<reference evidence="3" key="1">
    <citation type="submission" date="2016-10" db="EMBL/GenBank/DDBJ databases">
        <authorList>
            <person name="Varghese N."/>
            <person name="Submissions S."/>
        </authorList>
    </citation>
    <scope>NUCLEOTIDE SEQUENCE [LARGE SCALE GENOMIC DNA]</scope>
    <source>
        <strain evidence="3">DSM 45419</strain>
    </source>
</reference>
<dbReference type="Proteomes" id="UP000198680">
    <property type="component" value="Unassembled WGS sequence"/>
</dbReference>
<keyword evidence="3" id="KW-1185">Reference proteome</keyword>
<evidence type="ECO:0000313" key="3">
    <source>
        <dbReference type="Proteomes" id="UP000198680"/>
    </source>
</evidence>
<dbReference type="PANTHER" id="PTHR33546">
    <property type="entry name" value="LARGE, MULTIFUNCTIONAL SECRETED PROTEIN-RELATED"/>
    <property type="match status" value="1"/>
</dbReference>
<dbReference type="AlphaFoldDB" id="A0A1G9VXG8"/>
<dbReference type="STRING" id="1137991.SAMN05660642_03290"/>
<protein>
    <submittedName>
        <fullName evidence="2">Glucose/arabinose dehydrogenase, beta-propeller fold</fullName>
    </submittedName>
</protein>
<evidence type="ECO:0000313" key="2">
    <source>
        <dbReference type="EMBL" id="SDM76636.1"/>
    </source>
</evidence>
<accession>A0A1G9VXG8</accession>
<organism evidence="2 3">
    <name type="scientific">Geodermatophilus siccatus</name>
    <dbReference type="NCBI Taxonomy" id="1137991"/>
    <lineage>
        <taxon>Bacteria</taxon>
        <taxon>Bacillati</taxon>
        <taxon>Actinomycetota</taxon>
        <taxon>Actinomycetes</taxon>
        <taxon>Geodermatophilales</taxon>
        <taxon>Geodermatophilaceae</taxon>
        <taxon>Geodermatophilus</taxon>
    </lineage>
</organism>
<feature type="region of interest" description="Disordered" evidence="1">
    <location>
        <begin position="1"/>
        <end position="21"/>
    </location>
</feature>
<dbReference type="InterPro" id="IPR011042">
    <property type="entry name" value="6-blade_b-propeller_TolB-like"/>
</dbReference>
<sequence length="483" mass="51555">MTLPTVAASPEALQQLPTPARPRLDPADVLLPAGYRAEVVLAGLSMPCGMGVDDEGTVYVLEGGSTWPTRPHLPGRILRLRPDGTLDALGEEPLGGPRHIALRDGSAYVSAKGGHQSRIVRYDLADGRGTTIVDGLPDGGWHEPGGPVFGPDGLMYFGQGSVSQNGVVLPQGYVVDLARHQRVHDVPGVDVTLTGNDVVTHDPTAPYPFYATTGAFKPFGVPAEPGEVVRGRLKCSSGIWRAHPDGSGMELLAWGVRNPYGMVFAEDGELYVTDNDYEENGDRAIANDPDRVWRIDAARTPHGQVGTPAWYGFPDLCGDGLPVWHESHRPSRGRPAEQLIADPLPEWAGPAVWLEEPHSALCGLDVSRSDAFGMRGLLFVAEWGTLAPMNSPRAEDLDHGFRVVAVDPTTGSAEPFMTNRHPGPASAHRSGGIERPVDVTAAPDGSLYVLDFGVSTVDPSKHLSYGHTGVLWRVVRDGSGEAS</sequence>
<proteinExistence type="predicted"/>
<evidence type="ECO:0000256" key="1">
    <source>
        <dbReference type="SAM" id="MobiDB-lite"/>
    </source>
</evidence>
<dbReference type="Gene3D" id="2.120.10.30">
    <property type="entry name" value="TolB, C-terminal domain"/>
    <property type="match status" value="1"/>
</dbReference>
<dbReference type="OrthoDB" id="9770043at2"/>
<dbReference type="SUPFAM" id="SSF101898">
    <property type="entry name" value="NHL repeat"/>
    <property type="match status" value="1"/>
</dbReference>
<gene>
    <name evidence="2" type="ORF">SAMN05660642_03290</name>
</gene>